<keyword evidence="7" id="KW-0067">ATP-binding</keyword>
<evidence type="ECO:0000259" key="11">
    <source>
        <dbReference type="Pfam" id="PF02518"/>
    </source>
</evidence>
<dbReference type="Pfam" id="PF02518">
    <property type="entry name" value="HATPase_c"/>
    <property type="match status" value="1"/>
</dbReference>
<evidence type="ECO:0000256" key="3">
    <source>
        <dbReference type="ARBA" id="ARBA00022553"/>
    </source>
</evidence>
<accession>A0ABS9T6V2</accession>
<keyword evidence="10" id="KW-0812">Transmembrane</keyword>
<comment type="catalytic activity">
    <reaction evidence="1">
        <text>ATP + protein L-histidine = ADP + protein N-phospho-L-histidine.</text>
        <dbReference type="EC" id="2.7.13.3"/>
    </reaction>
</comment>
<keyword evidence="8" id="KW-0902">Two-component regulatory system</keyword>
<gene>
    <name evidence="13" type="ORF">MMF94_00550</name>
</gene>
<feature type="region of interest" description="Disordered" evidence="9">
    <location>
        <begin position="723"/>
        <end position="748"/>
    </location>
</feature>
<evidence type="ECO:0000259" key="12">
    <source>
        <dbReference type="Pfam" id="PF07730"/>
    </source>
</evidence>
<evidence type="ECO:0000256" key="8">
    <source>
        <dbReference type="ARBA" id="ARBA00023012"/>
    </source>
</evidence>
<evidence type="ECO:0000256" key="7">
    <source>
        <dbReference type="ARBA" id="ARBA00022840"/>
    </source>
</evidence>
<evidence type="ECO:0000313" key="13">
    <source>
        <dbReference type="EMBL" id="MCH6164153.1"/>
    </source>
</evidence>
<feature type="transmembrane region" description="Helical" evidence="10">
    <location>
        <begin position="75"/>
        <end position="94"/>
    </location>
</feature>
<dbReference type="EMBL" id="JAKXMK010000001">
    <property type="protein sequence ID" value="MCH6164153.1"/>
    <property type="molecule type" value="Genomic_DNA"/>
</dbReference>
<evidence type="ECO:0000256" key="4">
    <source>
        <dbReference type="ARBA" id="ARBA00022679"/>
    </source>
</evidence>
<dbReference type="RefSeq" id="WP_241034186.1">
    <property type="nucleotide sequence ID" value="NZ_BAAAJF010000034.1"/>
</dbReference>
<evidence type="ECO:0000256" key="5">
    <source>
        <dbReference type="ARBA" id="ARBA00022741"/>
    </source>
</evidence>
<dbReference type="PROSITE" id="PS51257">
    <property type="entry name" value="PROKAR_LIPOPROTEIN"/>
    <property type="match status" value="1"/>
</dbReference>
<feature type="transmembrane region" description="Helical" evidence="10">
    <location>
        <begin position="101"/>
        <end position="121"/>
    </location>
</feature>
<dbReference type="Gene3D" id="1.20.5.1930">
    <property type="match status" value="1"/>
</dbReference>
<evidence type="ECO:0000256" key="1">
    <source>
        <dbReference type="ARBA" id="ARBA00000085"/>
    </source>
</evidence>
<reference evidence="13 14" key="1">
    <citation type="submission" date="2022-03" db="EMBL/GenBank/DDBJ databases">
        <title>Pseudonocardia alaer sp. nov., a novel actinomycete isolated from reed forest soil.</title>
        <authorList>
            <person name="Wang L."/>
        </authorList>
    </citation>
    <scope>NUCLEOTIDE SEQUENCE [LARGE SCALE GENOMIC DNA]</scope>
    <source>
        <strain evidence="13 14">Y-16303</strain>
    </source>
</reference>
<keyword evidence="14" id="KW-1185">Reference proteome</keyword>
<feature type="transmembrane region" description="Helical" evidence="10">
    <location>
        <begin position="312"/>
        <end position="333"/>
    </location>
</feature>
<dbReference type="InterPro" id="IPR036890">
    <property type="entry name" value="HATPase_C_sf"/>
</dbReference>
<evidence type="ECO:0000256" key="6">
    <source>
        <dbReference type="ARBA" id="ARBA00022777"/>
    </source>
</evidence>
<keyword evidence="10" id="KW-0472">Membrane</keyword>
<feature type="domain" description="Histidine kinase/HSP90-like ATPase" evidence="11">
    <location>
        <begin position="649"/>
        <end position="731"/>
    </location>
</feature>
<feature type="transmembrane region" description="Helical" evidence="10">
    <location>
        <begin position="193"/>
        <end position="212"/>
    </location>
</feature>
<dbReference type="SUPFAM" id="SSF55874">
    <property type="entry name" value="ATPase domain of HSP90 chaperone/DNA topoisomerase II/histidine kinase"/>
    <property type="match status" value="1"/>
</dbReference>
<organism evidence="13 14">
    <name type="scientific">Pseudonocardia alaniniphila</name>
    <dbReference type="NCBI Taxonomy" id="75291"/>
    <lineage>
        <taxon>Bacteria</taxon>
        <taxon>Bacillati</taxon>
        <taxon>Actinomycetota</taxon>
        <taxon>Actinomycetes</taxon>
        <taxon>Pseudonocardiales</taxon>
        <taxon>Pseudonocardiaceae</taxon>
        <taxon>Pseudonocardia</taxon>
    </lineage>
</organism>
<evidence type="ECO:0000256" key="10">
    <source>
        <dbReference type="SAM" id="Phobius"/>
    </source>
</evidence>
<keyword evidence="4" id="KW-0808">Transferase</keyword>
<keyword evidence="10" id="KW-1133">Transmembrane helix</keyword>
<dbReference type="GO" id="GO:0016301">
    <property type="term" value="F:kinase activity"/>
    <property type="evidence" value="ECO:0007669"/>
    <property type="project" value="UniProtKB-KW"/>
</dbReference>
<feature type="domain" description="Signal transduction histidine kinase subgroup 3 dimerisation and phosphoacceptor" evidence="12">
    <location>
        <begin position="536"/>
        <end position="585"/>
    </location>
</feature>
<dbReference type="InterPro" id="IPR050482">
    <property type="entry name" value="Sensor_HK_TwoCompSys"/>
</dbReference>
<evidence type="ECO:0000256" key="2">
    <source>
        <dbReference type="ARBA" id="ARBA00012438"/>
    </source>
</evidence>
<dbReference type="CDD" id="cd16917">
    <property type="entry name" value="HATPase_UhpB-NarQ-NarX-like"/>
    <property type="match status" value="1"/>
</dbReference>
<keyword evidence="6 13" id="KW-0418">Kinase</keyword>
<dbReference type="EC" id="2.7.13.3" evidence="2"/>
<dbReference type="Gene3D" id="3.30.565.10">
    <property type="entry name" value="Histidine kinase-like ATPase, C-terminal domain"/>
    <property type="match status" value="1"/>
</dbReference>
<comment type="caution">
    <text evidence="13">The sequence shown here is derived from an EMBL/GenBank/DDBJ whole genome shotgun (WGS) entry which is preliminary data.</text>
</comment>
<dbReference type="InterPro" id="IPR011712">
    <property type="entry name" value="Sig_transdc_His_kin_sub3_dim/P"/>
</dbReference>
<feature type="transmembrane region" description="Helical" evidence="10">
    <location>
        <begin position="169"/>
        <end position="187"/>
    </location>
</feature>
<keyword evidence="3" id="KW-0597">Phosphoprotein</keyword>
<feature type="transmembrane region" description="Helical" evidence="10">
    <location>
        <begin position="232"/>
        <end position="255"/>
    </location>
</feature>
<dbReference type="PANTHER" id="PTHR24421">
    <property type="entry name" value="NITRATE/NITRITE SENSOR PROTEIN NARX-RELATED"/>
    <property type="match status" value="1"/>
</dbReference>
<dbReference type="InterPro" id="IPR003594">
    <property type="entry name" value="HATPase_dom"/>
</dbReference>
<name>A0ABS9T6V2_9PSEU</name>
<dbReference type="Pfam" id="PF07730">
    <property type="entry name" value="HisKA_3"/>
    <property type="match status" value="1"/>
</dbReference>
<protein>
    <recommendedName>
        <fullName evidence="2">histidine kinase</fullName>
        <ecNumber evidence="2">2.7.13.3</ecNumber>
    </recommendedName>
</protein>
<keyword evidence="5" id="KW-0547">Nucleotide-binding</keyword>
<evidence type="ECO:0000256" key="9">
    <source>
        <dbReference type="SAM" id="MobiDB-lite"/>
    </source>
</evidence>
<feature type="transmembrane region" description="Helical" evidence="10">
    <location>
        <begin position="136"/>
        <end position="157"/>
    </location>
</feature>
<dbReference type="Proteomes" id="UP001299970">
    <property type="component" value="Unassembled WGS sequence"/>
</dbReference>
<feature type="transmembrane region" description="Helical" evidence="10">
    <location>
        <begin position="281"/>
        <end position="300"/>
    </location>
</feature>
<feature type="transmembrane region" description="Helical" evidence="10">
    <location>
        <begin position="339"/>
        <end position="369"/>
    </location>
</feature>
<feature type="compositionally biased region" description="Basic and acidic residues" evidence="9">
    <location>
        <begin position="733"/>
        <end position="748"/>
    </location>
</feature>
<evidence type="ECO:0000313" key="14">
    <source>
        <dbReference type="Proteomes" id="UP001299970"/>
    </source>
</evidence>
<dbReference type="PANTHER" id="PTHR24421:SF10">
    <property type="entry name" value="NITRATE_NITRITE SENSOR PROTEIN NARQ"/>
    <property type="match status" value="1"/>
</dbReference>
<sequence>MDAVRELGPSRPATVGYAVVFVACVVLSISLLVGGALVLLTDGAPALADAAARGDGWARAVLDAKPFSEPLDQAVLDYSFSVLNLVVATVLLASRRQDRPIRLLAVAMIAAAGAFNLQAYAGTVVLQATTGLPVEILYLVVLPAIACASYVLALLLFPSGQLPLAGSGLRRSLIATGLGVLLLVGVGTVLLPRTLGCVVFFGFLVPLIALAVTPRHRVGAGLTSEQRTQARLLFTVVAAVLPVAAVLGLITQMWWELGWTGPLVQDQTAQAAGGIEQPTALLFWFARFASSAVAAAVLVVTRRTGLWTAERVLSLWLAATLVVALVGGEFAVVEAIAGVIAGVMVSAGIIGGVVVVAVLATALEALSFLPVHVRAERLVDRLLYGTRPTPYNVLAGITELSRSTPRDGPDLARVAEAVARGLGATMCRLTVIRPGLRDRIYSWAEDGTDPGIDDLIEVPVHHGEERIGSIAVDRGAVVGLYAQRRRLLTDIADSLGVVMQANRAGVELDRQLRAVLARAEDIAVSRRRTIAEMDSERRRIERDLHDGAQHRLVSLRLTLGLAEHQVETAQFEQARNRLDQIAEQIGSTEAVLAATATGVSSPVLAERGLVAALERELLSMPPVVLDVAGLDAGRRFPAPVEAAVYFSCLESVNNACKHAPGADVVVRLSAIDGRLCFTVRDEGPGYDQDAGSGPGRGLGNVQARMRAVGGRVEVRSRPGAGTAVQGCVPLPADRSRMPESEMRRHSHH</sequence>
<proteinExistence type="predicted"/>
<feature type="transmembrane region" description="Helical" evidence="10">
    <location>
        <begin position="15"/>
        <end position="40"/>
    </location>
</feature>